<dbReference type="Proteomes" id="UP001261871">
    <property type="component" value="Unassembled WGS sequence"/>
</dbReference>
<evidence type="ECO:0000313" key="1">
    <source>
        <dbReference type="EMBL" id="MDR6846302.1"/>
    </source>
</evidence>
<keyword evidence="2" id="KW-1185">Reference proteome</keyword>
<proteinExistence type="predicted"/>
<name>A0ABU1S5J1_9FLAO</name>
<sequence>MGVHQYDAQLEYMSDKYQYLFIFKYIDFSL</sequence>
<gene>
    <name evidence="1" type="ORF">J2W95_003018</name>
</gene>
<accession>A0ABU1S5J1</accession>
<evidence type="ECO:0000313" key="2">
    <source>
        <dbReference type="Proteomes" id="UP001261871"/>
    </source>
</evidence>
<dbReference type="EMBL" id="JAVDTX010000007">
    <property type="protein sequence ID" value="MDR6846302.1"/>
    <property type="molecule type" value="Genomic_DNA"/>
</dbReference>
<comment type="caution">
    <text evidence="1">The sequence shown here is derived from an EMBL/GenBank/DDBJ whole genome shotgun (WGS) entry which is preliminary data.</text>
</comment>
<organism evidence="1 2">
    <name type="scientific">Flavobacterium granuli</name>
    <dbReference type="NCBI Taxonomy" id="280093"/>
    <lineage>
        <taxon>Bacteria</taxon>
        <taxon>Pseudomonadati</taxon>
        <taxon>Bacteroidota</taxon>
        <taxon>Flavobacteriia</taxon>
        <taxon>Flavobacteriales</taxon>
        <taxon>Flavobacteriaceae</taxon>
        <taxon>Flavobacterium</taxon>
    </lineage>
</organism>
<protein>
    <submittedName>
        <fullName evidence="1">Uncharacterized protein</fullName>
    </submittedName>
</protein>
<reference evidence="1 2" key="1">
    <citation type="submission" date="2023-07" db="EMBL/GenBank/DDBJ databases">
        <title>Sorghum-associated microbial communities from plants grown in Nebraska, USA.</title>
        <authorList>
            <person name="Schachtman D."/>
        </authorList>
    </citation>
    <scope>NUCLEOTIDE SEQUENCE [LARGE SCALE GENOMIC DNA]</scope>
    <source>
        <strain evidence="1 2">BE124</strain>
    </source>
</reference>